<accession>A0A4P6YTA0</accession>
<dbReference type="Gene3D" id="3.30.505.50">
    <property type="entry name" value="Sigma 54 modulation/S30EA ribosomal protein, C-terminal domain"/>
    <property type="match status" value="1"/>
</dbReference>
<proteinExistence type="inferred from homology"/>
<evidence type="ECO:0000313" key="6">
    <source>
        <dbReference type="Proteomes" id="UP000292886"/>
    </source>
</evidence>
<dbReference type="InterPro" id="IPR032528">
    <property type="entry name" value="Ribosom_S30AE_C"/>
</dbReference>
<evidence type="ECO:0000313" key="5">
    <source>
        <dbReference type="EMBL" id="QBO35911.1"/>
    </source>
</evidence>
<name>A0A4P6YTA0_9LACO</name>
<dbReference type="Gene3D" id="3.30.160.100">
    <property type="entry name" value="Ribosome hibernation promotion factor-like"/>
    <property type="match status" value="1"/>
</dbReference>
<comment type="similarity">
    <text evidence="3">Belongs to the HPF/YfiA ribosome-associated protein family. Long HPF subfamily.</text>
</comment>
<dbReference type="InterPro" id="IPR036567">
    <property type="entry name" value="RHF-like"/>
</dbReference>
<dbReference type="FunFam" id="3.30.505.50:FF:000001">
    <property type="entry name" value="Ribosome hibernation promoting factor"/>
    <property type="match status" value="1"/>
</dbReference>
<dbReference type="InterPro" id="IPR034694">
    <property type="entry name" value="HPF_long/plastid"/>
</dbReference>
<gene>
    <name evidence="5" type="primary">raiA</name>
    <name evidence="3" type="synonym">hpf</name>
    <name evidence="5" type="ORF">EQG49_05275</name>
</gene>
<evidence type="ECO:0000256" key="2">
    <source>
        <dbReference type="ARBA" id="ARBA00022845"/>
    </source>
</evidence>
<dbReference type="CDD" id="cd00552">
    <property type="entry name" value="RaiA"/>
    <property type="match status" value="1"/>
</dbReference>
<reference evidence="6" key="1">
    <citation type="submission" date="2019-03" db="EMBL/GenBank/DDBJ databases">
        <title>Weissella sp. 26KH-42 Genome sequencing.</title>
        <authorList>
            <person name="Heo J."/>
            <person name="Kim S.-J."/>
            <person name="Kim J.-S."/>
            <person name="Hong S.-B."/>
            <person name="Kwon S.-W."/>
        </authorList>
    </citation>
    <scope>NUCLEOTIDE SEQUENCE [LARGE SCALE GENOMIC DNA]</scope>
    <source>
        <strain evidence="6">26KH-42</strain>
    </source>
</reference>
<protein>
    <recommendedName>
        <fullName evidence="3">Ribosome hibernation promoting factor</fullName>
        <shortName evidence="3">HPF</shortName>
    </recommendedName>
</protein>
<keyword evidence="6" id="KW-1185">Reference proteome</keyword>
<dbReference type="OrthoDB" id="9794975at2"/>
<dbReference type="Pfam" id="PF02482">
    <property type="entry name" value="Ribosomal_S30AE"/>
    <property type="match status" value="1"/>
</dbReference>
<dbReference type="InterPro" id="IPR038416">
    <property type="entry name" value="Ribosom_S30AE_C_sf"/>
</dbReference>
<dbReference type="AlphaFoldDB" id="A0A4P6YTA0"/>
<keyword evidence="2 3" id="KW-0810">Translation regulation</keyword>
<keyword evidence="1 3" id="KW-0963">Cytoplasm</keyword>
<dbReference type="EMBL" id="CP037940">
    <property type="protein sequence ID" value="QBO35911.1"/>
    <property type="molecule type" value="Genomic_DNA"/>
</dbReference>
<evidence type="ECO:0000256" key="3">
    <source>
        <dbReference type="HAMAP-Rule" id="MF_00839"/>
    </source>
</evidence>
<comment type="subcellular location">
    <subcellularLocation>
        <location evidence="3">Cytoplasm</location>
    </subcellularLocation>
</comment>
<dbReference type="HAMAP" id="MF_00839">
    <property type="entry name" value="HPF"/>
    <property type="match status" value="1"/>
</dbReference>
<dbReference type="RefSeq" id="WP_133362990.1">
    <property type="nucleotide sequence ID" value="NZ_CP037940.1"/>
</dbReference>
<evidence type="ECO:0000256" key="1">
    <source>
        <dbReference type="ARBA" id="ARBA00022490"/>
    </source>
</evidence>
<dbReference type="Pfam" id="PF16321">
    <property type="entry name" value="Ribosom_S30AE_C"/>
    <property type="match status" value="1"/>
</dbReference>
<organism evidence="5 6">
    <name type="scientific">Periweissella cryptocerci</name>
    <dbReference type="NCBI Taxonomy" id="2506420"/>
    <lineage>
        <taxon>Bacteria</taxon>
        <taxon>Bacillati</taxon>
        <taxon>Bacillota</taxon>
        <taxon>Bacilli</taxon>
        <taxon>Lactobacillales</taxon>
        <taxon>Lactobacillaceae</taxon>
        <taxon>Periweissella</taxon>
    </lineage>
</organism>
<evidence type="ECO:0000259" key="4">
    <source>
        <dbReference type="Pfam" id="PF16321"/>
    </source>
</evidence>
<dbReference type="GO" id="GO:0043024">
    <property type="term" value="F:ribosomal small subunit binding"/>
    <property type="evidence" value="ECO:0007669"/>
    <property type="project" value="TreeGrafter"/>
</dbReference>
<dbReference type="InterPro" id="IPR003489">
    <property type="entry name" value="RHF/RaiA"/>
</dbReference>
<dbReference type="Proteomes" id="UP000292886">
    <property type="component" value="Chromosome"/>
</dbReference>
<dbReference type="InterPro" id="IPR050574">
    <property type="entry name" value="HPF/YfiA_ribosome-assoc"/>
</dbReference>
<dbReference type="SUPFAM" id="SSF69754">
    <property type="entry name" value="Ribosome binding protein Y (YfiA homologue)"/>
    <property type="match status" value="1"/>
</dbReference>
<dbReference type="NCBIfam" id="TIGR00741">
    <property type="entry name" value="yfiA"/>
    <property type="match status" value="1"/>
</dbReference>
<feature type="domain" description="Sigma 54 modulation/S30EA ribosomal protein C-terminal" evidence="4">
    <location>
        <begin position="127"/>
        <end position="178"/>
    </location>
</feature>
<sequence length="184" mass="21312">MLKIITRGENVEVTDAIRDYVEKRLEKLNRYIGENTEATAHVNVKVYPEKTSKVEVTIPMSYLTLRAEETQPDLYAAIDFVTDKLERQIRKHKTKVNRKSREKGFKGLDFSGDIVPEMMPDEEDVIEVVRTKHVSLKPMDSEEAILQMDLLGHDFFVYEDEDQGVNIVYRREDGRYGLIEASEA</sequence>
<dbReference type="GO" id="GO:0045900">
    <property type="term" value="P:negative regulation of translational elongation"/>
    <property type="evidence" value="ECO:0007669"/>
    <property type="project" value="TreeGrafter"/>
</dbReference>
<dbReference type="PANTHER" id="PTHR33231:SF1">
    <property type="entry name" value="30S RIBOSOMAL PROTEIN"/>
    <property type="match status" value="1"/>
</dbReference>
<comment type="subunit">
    <text evidence="3">Interacts with 100S ribosomes.</text>
</comment>
<dbReference type="PANTHER" id="PTHR33231">
    <property type="entry name" value="30S RIBOSOMAL PROTEIN"/>
    <property type="match status" value="1"/>
</dbReference>
<dbReference type="KEGG" id="wei:EQG49_05275"/>
<dbReference type="GO" id="GO:0022627">
    <property type="term" value="C:cytosolic small ribosomal subunit"/>
    <property type="evidence" value="ECO:0007669"/>
    <property type="project" value="TreeGrafter"/>
</dbReference>
<comment type="function">
    <text evidence="3">Required for dimerization of active 70S ribosomes into 100S ribosomes in stationary phase; 100S ribosomes are translationally inactive and sometimes present during exponential growth.</text>
</comment>